<dbReference type="EMBL" id="CAJJDM010000127">
    <property type="protein sequence ID" value="CAD8104511.1"/>
    <property type="molecule type" value="Genomic_DNA"/>
</dbReference>
<evidence type="ECO:0000313" key="3">
    <source>
        <dbReference type="Proteomes" id="UP000688137"/>
    </source>
</evidence>
<gene>
    <name evidence="2" type="ORF">PPRIM_AZ9-3.1.T1240043</name>
</gene>
<dbReference type="AlphaFoldDB" id="A0A8S1PNF3"/>
<dbReference type="Proteomes" id="UP000688137">
    <property type="component" value="Unassembled WGS sequence"/>
</dbReference>
<keyword evidence="3" id="KW-1185">Reference proteome</keyword>
<organism evidence="2 3">
    <name type="scientific">Paramecium primaurelia</name>
    <dbReference type="NCBI Taxonomy" id="5886"/>
    <lineage>
        <taxon>Eukaryota</taxon>
        <taxon>Sar</taxon>
        <taxon>Alveolata</taxon>
        <taxon>Ciliophora</taxon>
        <taxon>Intramacronucleata</taxon>
        <taxon>Oligohymenophorea</taxon>
        <taxon>Peniculida</taxon>
        <taxon>Parameciidae</taxon>
        <taxon>Paramecium</taxon>
    </lineage>
</organism>
<evidence type="ECO:0000256" key="1">
    <source>
        <dbReference type="SAM" id="MobiDB-lite"/>
    </source>
</evidence>
<accession>A0A8S1PNF3</accession>
<proteinExistence type="predicted"/>
<sequence length="216" mass="25068">MKSSNEKEKICDIYFFKSALSIEKLGRNPLEKFSQIQIDDVLVSTNENIFYLKCQVQLQQMKRYVLVGFKIGKSIYKSLIFILLRNINSEFQAISKLLIKLNKNQLMPLIYLQDSQICLLNENDEIIKDFESLNEKEIDLVDGDNKPSIIDNSDNEKNDQDKQDNNDDQSDDNTLDLDTSNFQIGSFLVMSTIEEALIYSLFKTFGRRRIEPIDVV</sequence>
<feature type="compositionally biased region" description="Acidic residues" evidence="1">
    <location>
        <begin position="166"/>
        <end position="175"/>
    </location>
</feature>
<reference evidence="2" key="1">
    <citation type="submission" date="2021-01" db="EMBL/GenBank/DDBJ databases">
        <authorList>
            <consortium name="Genoscope - CEA"/>
            <person name="William W."/>
        </authorList>
    </citation>
    <scope>NUCLEOTIDE SEQUENCE</scope>
</reference>
<protein>
    <submittedName>
        <fullName evidence="2">Uncharacterized protein</fullName>
    </submittedName>
</protein>
<evidence type="ECO:0000313" key="2">
    <source>
        <dbReference type="EMBL" id="CAD8104511.1"/>
    </source>
</evidence>
<feature type="region of interest" description="Disordered" evidence="1">
    <location>
        <begin position="144"/>
        <end position="175"/>
    </location>
</feature>
<comment type="caution">
    <text evidence="2">The sequence shown here is derived from an EMBL/GenBank/DDBJ whole genome shotgun (WGS) entry which is preliminary data.</text>
</comment>
<feature type="compositionally biased region" description="Basic and acidic residues" evidence="1">
    <location>
        <begin position="154"/>
        <end position="165"/>
    </location>
</feature>
<name>A0A8S1PNF3_PARPR</name>